<protein>
    <recommendedName>
        <fullName evidence="7">HTH luxR-type domain-containing protein</fullName>
    </recommendedName>
</protein>
<reference evidence="6" key="1">
    <citation type="submission" date="2018-05" db="EMBL/GenBank/DDBJ databases">
        <authorList>
            <person name="Lanie J.A."/>
            <person name="Ng W.-L."/>
            <person name="Kazmierczak K.M."/>
            <person name="Andrzejewski T.M."/>
            <person name="Davidsen T.M."/>
            <person name="Wayne K.J."/>
            <person name="Tettelin H."/>
            <person name="Glass J.I."/>
            <person name="Rusch D."/>
            <person name="Podicherti R."/>
            <person name="Tsui H.-C.T."/>
            <person name="Winkler M.E."/>
        </authorList>
    </citation>
    <scope>NUCLEOTIDE SEQUENCE</scope>
</reference>
<proteinExistence type="predicted"/>
<dbReference type="EMBL" id="UINC01003072">
    <property type="protein sequence ID" value="SVA03089.1"/>
    <property type="molecule type" value="Genomic_DNA"/>
</dbReference>
<dbReference type="PROSITE" id="PS00622">
    <property type="entry name" value="HTH_LUXR_1"/>
    <property type="match status" value="1"/>
</dbReference>
<dbReference type="InterPro" id="IPR036388">
    <property type="entry name" value="WH-like_DNA-bd_sf"/>
</dbReference>
<evidence type="ECO:0000256" key="3">
    <source>
        <dbReference type="ARBA" id="ARBA00023163"/>
    </source>
</evidence>
<feature type="non-terminal residue" evidence="6">
    <location>
        <position position="1"/>
    </location>
</feature>
<dbReference type="PRINTS" id="PR00038">
    <property type="entry name" value="HTHLUXR"/>
</dbReference>
<gene>
    <name evidence="6" type="ORF">METZ01_LOCUS55943</name>
</gene>
<dbReference type="AlphaFoldDB" id="A0A381SI14"/>
<accession>A0A381SI14</accession>
<dbReference type="Pfam" id="PF00196">
    <property type="entry name" value="GerE"/>
    <property type="match status" value="1"/>
</dbReference>
<dbReference type="GO" id="GO:0006355">
    <property type="term" value="P:regulation of DNA-templated transcription"/>
    <property type="evidence" value="ECO:0007669"/>
    <property type="project" value="InterPro"/>
</dbReference>
<evidence type="ECO:0000313" key="6">
    <source>
        <dbReference type="EMBL" id="SVA03089.1"/>
    </source>
</evidence>
<dbReference type="InterPro" id="IPR000792">
    <property type="entry name" value="Tscrpt_reg_LuxR_C"/>
</dbReference>
<evidence type="ECO:0000259" key="5">
    <source>
        <dbReference type="PROSITE" id="PS50113"/>
    </source>
</evidence>
<dbReference type="PROSITE" id="PS50113">
    <property type="entry name" value="PAC"/>
    <property type="match status" value="1"/>
</dbReference>
<keyword evidence="1" id="KW-0805">Transcription regulation</keyword>
<evidence type="ECO:0000256" key="1">
    <source>
        <dbReference type="ARBA" id="ARBA00023015"/>
    </source>
</evidence>
<organism evidence="6">
    <name type="scientific">marine metagenome</name>
    <dbReference type="NCBI Taxonomy" id="408172"/>
    <lineage>
        <taxon>unclassified sequences</taxon>
        <taxon>metagenomes</taxon>
        <taxon>ecological metagenomes</taxon>
    </lineage>
</organism>
<name>A0A381SI14_9ZZZZ</name>
<evidence type="ECO:0000256" key="2">
    <source>
        <dbReference type="ARBA" id="ARBA00023125"/>
    </source>
</evidence>
<dbReference type="PANTHER" id="PTHR44688:SF16">
    <property type="entry name" value="DNA-BINDING TRANSCRIPTIONAL ACTIVATOR DEVR_DOSR"/>
    <property type="match status" value="1"/>
</dbReference>
<dbReference type="InterPro" id="IPR016032">
    <property type="entry name" value="Sig_transdc_resp-reg_C-effctor"/>
</dbReference>
<dbReference type="InterPro" id="IPR000700">
    <property type="entry name" value="PAS-assoc_C"/>
</dbReference>
<dbReference type="PROSITE" id="PS50043">
    <property type="entry name" value="HTH_LUXR_2"/>
    <property type="match status" value="1"/>
</dbReference>
<feature type="domain" description="HTH luxR-type" evidence="4">
    <location>
        <begin position="24"/>
        <end position="89"/>
    </location>
</feature>
<feature type="domain" description="PAC" evidence="5">
    <location>
        <begin position="1"/>
        <end position="22"/>
    </location>
</feature>
<dbReference type="PANTHER" id="PTHR44688">
    <property type="entry name" value="DNA-BINDING TRANSCRIPTIONAL ACTIVATOR DEVR_DOSR"/>
    <property type="match status" value="1"/>
</dbReference>
<dbReference type="CDD" id="cd06170">
    <property type="entry name" value="LuxR_C_like"/>
    <property type="match status" value="1"/>
</dbReference>
<evidence type="ECO:0000259" key="4">
    <source>
        <dbReference type="PROSITE" id="PS50043"/>
    </source>
</evidence>
<evidence type="ECO:0008006" key="7">
    <source>
        <dbReference type="Google" id="ProtNLM"/>
    </source>
</evidence>
<sequence>VGAVLTMSDITARKQAELELSEARQILSNLLTLREKEILKLMVNGSSTKEIAFDLNISHLTVEAYRQNMMTKLESGDMSMLVSIAVAHKLVPVS</sequence>
<dbReference type="GO" id="GO:0003677">
    <property type="term" value="F:DNA binding"/>
    <property type="evidence" value="ECO:0007669"/>
    <property type="project" value="UniProtKB-KW"/>
</dbReference>
<keyword evidence="2" id="KW-0238">DNA-binding</keyword>
<dbReference type="Gene3D" id="1.10.10.10">
    <property type="entry name" value="Winged helix-like DNA-binding domain superfamily/Winged helix DNA-binding domain"/>
    <property type="match status" value="1"/>
</dbReference>
<keyword evidence="3" id="KW-0804">Transcription</keyword>
<dbReference type="SUPFAM" id="SSF46894">
    <property type="entry name" value="C-terminal effector domain of the bipartite response regulators"/>
    <property type="match status" value="1"/>
</dbReference>
<dbReference type="SMART" id="SM00421">
    <property type="entry name" value="HTH_LUXR"/>
    <property type="match status" value="1"/>
</dbReference>